<evidence type="ECO:0000313" key="8">
    <source>
        <dbReference type="EMBL" id="SDK93214.1"/>
    </source>
</evidence>
<dbReference type="GO" id="GO:0005576">
    <property type="term" value="C:extracellular region"/>
    <property type="evidence" value="ECO:0007669"/>
    <property type="project" value="UniProtKB-SubCell"/>
</dbReference>
<keyword evidence="3" id="KW-0175">Coiled coil</keyword>
<dbReference type="InterPro" id="IPR003481">
    <property type="entry name" value="FliD_N"/>
</dbReference>
<dbReference type="Pfam" id="PF07195">
    <property type="entry name" value="FliD_C"/>
    <property type="match status" value="1"/>
</dbReference>
<evidence type="ECO:0000256" key="3">
    <source>
        <dbReference type="ARBA" id="ARBA00023054"/>
    </source>
</evidence>
<evidence type="ECO:0000256" key="2">
    <source>
        <dbReference type="ARBA" id="ARBA00011255"/>
    </source>
</evidence>
<dbReference type="InterPro" id="IPR010810">
    <property type="entry name" value="Flagellin_hook_IN_motif"/>
</dbReference>
<dbReference type="GO" id="GO:0009424">
    <property type="term" value="C:bacterial-type flagellum hook"/>
    <property type="evidence" value="ECO:0007669"/>
    <property type="project" value="UniProtKB-UniRule"/>
</dbReference>
<dbReference type="PANTHER" id="PTHR30288">
    <property type="entry name" value="FLAGELLAR CAP/ASSEMBLY PROTEIN FLID"/>
    <property type="match status" value="1"/>
</dbReference>
<dbReference type="Pfam" id="PF02465">
    <property type="entry name" value="FliD_N"/>
    <property type="match status" value="1"/>
</dbReference>
<dbReference type="Proteomes" id="UP000198654">
    <property type="component" value="Unassembled WGS sequence"/>
</dbReference>
<evidence type="ECO:0000259" key="6">
    <source>
        <dbReference type="Pfam" id="PF02465"/>
    </source>
</evidence>
<dbReference type="InterPro" id="IPR010809">
    <property type="entry name" value="FliD_C"/>
</dbReference>
<dbReference type="GO" id="GO:0071973">
    <property type="term" value="P:bacterial-type flagellum-dependent cell motility"/>
    <property type="evidence" value="ECO:0007669"/>
    <property type="project" value="TreeGrafter"/>
</dbReference>
<dbReference type="PANTHER" id="PTHR30288:SF0">
    <property type="entry name" value="FLAGELLAR HOOK-ASSOCIATED PROTEIN 2"/>
    <property type="match status" value="1"/>
</dbReference>
<dbReference type="RefSeq" id="WP_089725232.1">
    <property type="nucleotide sequence ID" value="NZ_FNGI01000001.1"/>
</dbReference>
<evidence type="ECO:0000259" key="7">
    <source>
        <dbReference type="Pfam" id="PF07195"/>
    </source>
</evidence>
<comment type="similarity">
    <text evidence="1 5">Belongs to the FliD family.</text>
</comment>
<evidence type="ECO:0000313" key="9">
    <source>
        <dbReference type="Proteomes" id="UP000198654"/>
    </source>
</evidence>
<evidence type="ECO:0000256" key="1">
    <source>
        <dbReference type="ARBA" id="ARBA00009764"/>
    </source>
</evidence>
<dbReference type="STRING" id="119000.SAMN05661010_00544"/>
<dbReference type="EMBL" id="FNGI01000001">
    <property type="protein sequence ID" value="SDK93214.1"/>
    <property type="molecule type" value="Genomic_DNA"/>
</dbReference>
<dbReference type="AlphaFoldDB" id="A0A1G9FXT7"/>
<reference evidence="8 9" key="1">
    <citation type="submission" date="2016-10" db="EMBL/GenBank/DDBJ databases">
        <authorList>
            <person name="de Groot N.N."/>
        </authorList>
    </citation>
    <scope>NUCLEOTIDE SEQUENCE [LARGE SCALE GENOMIC DNA]</scope>
    <source>
        <strain evidence="8 9">DSM 14789</strain>
    </source>
</reference>
<dbReference type="InterPro" id="IPR040026">
    <property type="entry name" value="FliD"/>
</dbReference>
<accession>A0A1G9FXT7</accession>
<organism evidence="8 9">
    <name type="scientific">Modicisalibacter muralis</name>
    <dbReference type="NCBI Taxonomy" id="119000"/>
    <lineage>
        <taxon>Bacteria</taxon>
        <taxon>Pseudomonadati</taxon>
        <taxon>Pseudomonadota</taxon>
        <taxon>Gammaproteobacteria</taxon>
        <taxon>Oceanospirillales</taxon>
        <taxon>Halomonadaceae</taxon>
        <taxon>Modicisalibacter</taxon>
    </lineage>
</organism>
<dbReference type="GO" id="GO:0009421">
    <property type="term" value="C:bacterial-type flagellum filament cap"/>
    <property type="evidence" value="ECO:0007669"/>
    <property type="project" value="InterPro"/>
</dbReference>
<comment type="subunit">
    <text evidence="2 5">Homopentamer.</text>
</comment>
<feature type="domain" description="Flagellar hook-associated protein 2 N-terminal" evidence="6">
    <location>
        <begin position="11"/>
        <end position="106"/>
    </location>
</feature>
<keyword evidence="8" id="KW-0969">Cilium</keyword>
<feature type="domain" description="Flagellar hook-associated protein 2 C-terminal" evidence="7">
    <location>
        <begin position="221"/>
        <end position="445"/>
    </location>
</feature>
<comment type="subcellular location">
    <subcellularLocation>
        <location evidence="5">Secreted</location>
    </subcellularLocation>
    <subcellularLocation>
        <location evidence="5">Bacterial flagellum</location>
    </subcellularLocation>
</comment>
<evidence type="ECO:0000256" key="4">
    <source>
        <dbReference type="ARBA" id="ARBA00023143"/>
    </source>
</evidence>
<comment type="function">
    <text evidence="5">Required for morphogenesis and for the elongation of the flagellar filament by facilitating polymerization of the flagellin monomers at the tip of growing filament. Forms a capping structure, which prevents flagellin subunits (transported through the central channel of the flagellum) from leaking out without polymerization at the distal end.</text>
</comment>
<name>A0A1G9FXT7_9GAMM</name>
<dbReference type="GO" id="GO:0007155">
    <property type="term" value="P:cell adhesion"/>
    <property type="evidence" value="ECO:0007669"/>
    <property type="project" value="InterPro"/>
</dbReference>
<dbReference type="NCBIfam" id="NF005955">
    <property type="entry name" value="PRK08032.1"/>
    <property type="match status" value="1"/>
</dbReference>
<keyword evidence="5" id="KW-0964">Secreted</keyword>
<gene>
    <name evidence="8" type="ORF">SAMN05661010_00544</name>
</gene>
<keyword evidence="8" id="KW-0282">Flagellum</keyword>
<keyword evidence="9" id="KW-1185">Reference proteome</keyword>
<evidence type="ECO:0000256" key="5">
    <source>
        <dbReference type="RuleBase" id="RU362066"/>
    </source>
</evidence>
<keyword evidence="8" id="KW-0966">Cell projection</keyword>
<dbReference type="Pfam" id="PF07196">
    <property type="entry name" value="Flagellin_IN"/>
    <property type="match status" value="1"/>
</dbReference>
<sequence>MASISSLGIGSGLDLNGLLDQLETAERKQLIPIVSQQKSYEAKISAFGKLESALDAFKEAAAKLASVDGFQAVSSTVSGESFTVSSGTDAVPGRYEIEITQLARAQSLASNGVADQEAQLGAGNLTITVGTGGEAQTLDIAIADEDSSLEAIRDAINAENGGVTASIINDGSGTPYRLVLTSDKTGEASTMTVNATGNTQLSDLLTHNADGTGTMTETVTAQNAELTVNGIDIVSESNRVEGALQDVTLNLNELTETGSPEILTVSRDTEQISDDIKAFVDTYNSLQKTMDELTAFNGPDAASGVLLGNNTMSSVESQLRAVMGGSVQEGSLNMLSEIGVELTLDGTLELDEERLEELVNDDLDSLSAFFSGGAEGEGLADRLDTTLTGMLEEGGLLSTTTSGLETTIESLDERYARVEESIGVTVERYRVQFAEMDMLVAQMNSTMSYLSQQFDAMNAQLGRG</sequence>
<protein>
    <recommendedName>
        <fullName evidence="5">Flagellar hook-associated protein 2</fullName>
        <shortName evidence="5">HAP2</shortName>
    </recommendedName>
    <alternativeName>
        <fullName evidence="5">Flagellar cap protein</fullName>
    </alternativeName>
</protein>
<proteinExistence type="inferred from homology"/>
<dbReference type="OrthoDB" id="5980200at2"/>
<keyword evidence="4 5" id="KW-0975">Bacterial flagellum</keyword>